<gene>
    <name evidence="2" type="ORF">BG011_007664</name>
</gene>
<accession>A0A9P6UB31</accession>
<evidence type="ECO:0000313" key="3">
    <source>
        <dbReference type="Proteomes" id="UP000726737"/>
    </source>
</evidence>
<comment type="caution">
    <text evidence="2">The sequence shown here is derived from an EMBL/GenBank/DDBJ whole genome shotgun (WGS) entry which is preliminary data.</text>
</comment>
<dbReference type="Gene3D" id="2.40.50.140">
    <property type="entry name" value="Nucleic acid-binding proteins"/>
    <property type="match status" value="1"/>
</dbReference>
<dbReference type="Proteomes" id="UP000726737">
    <property type="component" value="Unassembled WGS sequence"/>
</dbReference>
<evidence type="ECO:0000259" key="1">
    <source>
        <dbReference type="Pfam" id="PF21669"/>
    </source>
</evidence>
<dbReference type="InterPro" id="IPR012340">
    <property type="entry name" value="NA-bd_OB-fold"/>
</dbReference>
<keyword evidence="3" id="KW-1185">Reference proteome</keyword>
<dbReference type="SUPFAM" id="SSF50249">
    <property type="entry name" value="Nucleic acid-binding proteins"/>
    <property type="match status" value="1"/>
</dbReference>
<evidence type="ECO:0000313" key="2">
    <source>
        <dbReference type="EMBL" id="KAG0267255.1"/>
    </source>
</evidence>
<dbReference type="EMBL" id="JAAAJA010000006">
    <property type="protein sequence ID" value="KAG0267255.1"/>
    <property type="molecule type" value="Genomic_DNA"/>
</dbReference>
<dbReference type="Pfam" id="PF21669">
    <property type="entry name" value="SHLD2_OB1"/>
    <property type="match status" value="1"/>
</dbReference>
<dbReference type="AlphaFoldDB" id="A0A9P6UB31"/>
<proteinExistence type="predicted"/>
<dbReference type="InterPro" id="IPR049507">
    <property type="entry name" value="SHLD2_OB1"/>
</dbReference>
<protein>
    <recommendedName>
        <fullName evidence="1">Shieldin complex subunit 2 first OB fold domain-containing protein</fullName>
    </recommendedName>
</protein>
<sequence>MDAIKWHPVKEGRFHVFGLVIYLGSVERMMSKTGPQNGQVYGKLSMTVCDQSATSFKIILWRDKCRWVDVIKTGDVVLVTDLQIKEFRSRISGNTSSWSKMSRLDGSTLGSYRGNPTIESYLRIFVEKRRMLALDLLDADKGITSDPSFYLTQPVGSFLSQDGPSLGRIGNRYDLLPGQRALQFHNNNPRSSSSSAIAATVASASRTSTASSIGQSRTFVPMAQSITGMSVRASVVYKMLMSPEDDDQGWEIGAVMSNGRYIKVQCGNASSWISSASPGRLLNFFGKFDGDIFQIGPSTREPTLMSDNAWGNSVKHIEPRCFSSIKSMRQHKFMGDAFIEGYILAVNFPDLSNNGDDDENDMFEFIQCYCTGCHSVAASSPQSPSILFCPHCHLDPQRRAQSTLEWMYPSFELSLGDKARMGANVSSECLQIRCQFEVGDQVFLSVPARRWMQDEEGFWRCQRRWKRLVAMMNGQDENEEIEGAGRTSSCQQQLRIEVRVGVNMVIKALNVAYL</sequence>
<reference evidence="2" key="1">
    <citation type="journal article" date="2020" name="Fungal Divers.">
        <title>Resolving the Mortierellaceae phylogeny through synthesis of multi-gene phylogenetics and phylogenomics.</title>
        <authorList>
            <person name="Vandepol N."/>
            <person name="Liber J."/>
            <person name="Desiro A."/>
            <person name="Na H."/>
            <person name="Kennedy M."/>
            <person name="Barry K."/>
            <person name="Grigoriev I.V."/>
            <person name="Miller A.N."/>
            <person name="O'Donnell K."/>
            <person name="Stajich J.E."/>
            <person name="Bonito G."/>
        </authorList>
    </citation>
    <scope>NUCLEOTIDE SEQUENCE</scope>
    <source>
        <strain evidence="2">KOD948</strain>
    </source>
</reference>
<dbReference type="OrthoDB" id="2446218at2759"/>
<name>A0A9P6UB31_9FUNG</name>
<organism evidence="2 3">
    <name type="scientific">Mortierella polycephala</name>
    <dbReference type="NCBI Taxonomy" id="41804"/>
    <lineage>
        <taxon>Eukaryota</taxon>
        <taxon>Fungi</taxon>
        <taxon>Fungi incertae sedis</taxon>
        <taxon>Mucoromycota</taxon>
        <taxon>Mortierellomycotina</taxon>
        <taxon>Mortierellomycetes</taxon>
        <taxon>Mortierellales</taxon>
        <taxon>Mortierellaceae</taxon>
        <taxon>Mortierella</taxon>
    </lineage>
</organism>
<feature type="domain" description="Shieldin complex subunit 2 first OB fold" evidence="1">
    <location>
        <begin position="11"/>
        <end position="104"/>
    </location>
</feature>